<comment type="caution">
    <text evidence="1">The sequence shown here is derived from an EMBL/GenBank/DDBJ whole genome shotgun (WGS) entry which is preliminary data.</text>
</comment>
<accession>A0ACB8ZM65</accession>
<organism evidence="1 2">
    <name type="scientific">Cichorium intybus</name>
    <name type="common">Chicory</name>
    <dbReference type="NCBI Taxonomy" id="13427"/>
    <lineage>
        <taxon>Eukaryota</taxon>
        <taxon>Viridiplantae</taxon>
        <taxon>Streptophyta</taxon>
        <taxon>Embryophyta</taxon>
        <taxon>Tracheophyta</taxon>
        <taxon>Spermatophyta</taxon>
        <taxon>Magnoliopsida</taxon>
        <taxon>eudicotyledons</taxon>
        <taxon>Gunneridae</taxon>
        <taxon>Pentapetalae</taxon>
        <taxon>asterids</taxon>
        <taxon>campanulids</taxon>
        <taxon>Asterales</taxon>
        <taxon>Asteraceae</taxon>
        <taxon>Cichorioideae</taxon>
        <taxon>Cichorieae</taxon>
        <taxon>Cichoriinae</taxon>
        <taxon>Cichorium</taxon>
    </lineage>
</organism>
<sequence length="858" mass="95149">MNPFSSGTRLRDMIRAIRACKTAAEERAVVRKECASIRAAVSDNDNDYRHRNLAKLMFIHMLGYPTHFGQMECLKLIAAPGFPEKRIGYLGLMLLLDERQEVLMLVTNSLKQDLNHTNQYIVGLALCALGNICSAEMARDLAPEVERLLQFRDPNIRKKAALCSIRIVKKVPDLAENFVNPIVSLLKEKHHGVLLTAIQLCTDLCNLNEEALEFFRKKCTEGLVKVLKDVVNSPYAPEYDVSGIADPFLHIRLLRLLRVLGHGDSDASDSMNDILAQVATKTESNKNAGNAILYECAETIMSIEDNSGLRVLAINILGRFLSNRDNNIRYVALNMLMKAVSVDDQAVQRHRATILECVKDADASIRKRALELVYLLVNETNVKPLTKELIDYLHISDQDFKGDLTEKICSIVEKLSPDKIWYIDQMLMVLSEAGNHVKDEVWHALIVVITNASNLHGYTVRSLYKAIQTSSDQQTLVRVAVWCIGEYGDMLVNSIGMLDIEEPITVTENDAVDVVEVAIKHHKSDLTTRAMCLMALLKLSSRFPACSQRIKDMVTESKGSLLLELQQRSIEFDSIIAKHQNIRSTLVERMPVLDEATFNGRRGGIGIGIGTIPSTSQGGVVNGVVKMAASPLVDLLDLGDDPVANSSSTAGNFLHDLLDVGTNTTQPQKNGTDVLLDLLSIESPHQNGSSTTHDNNILSINQDNNYNNKSSSTPIMDLLDGFGPTPTPTPPPPKDDTPTYPPIIAFESKSLRLMFNFNKQPGNPQTTEIEANFTNKSSDVYSDFVFQAAVPKFLQLHLEPASSNTLPGNGNGSITQKLRVTNSQHGKKSMIMRIRISYKLNNKEILEEGQISNIPREI</sequence>
<dbReference type="Proteomes" id="UP001055811">
    <property type="component" value="Linkage Group LG08"/>
</dbReference>
<evidence type="ECO:0000313" key="1">
    <source>
        <dbReference type="EMBL" id="KAI3698897.1"/>
    </source>
</evidence>
<dbReference type="EMBL" id="CM042016">
    <property type="protein sequence ID" value="KAI3698897.1"/>
    <property type="molecule type" value="Genomic_DNA"/>
</dbReference>
<keyword evidence="2" id="KW-1185">Reference proteome</keyword>
<proteinExistence type="predicted"/>
<reference evidence="1 2" key="2">
    <citation type="journal article" date="2022" name="Mol. Ecol. Resour.">
        <title>The genomes of chicory, endive, great burdock and yacon provide insights into Asteraceae paleo-polyploidization history and plant inulin production.</title>
        <authorList>
            <person name="Fan W."/>
            <person name="Wang S."/>
            <person name="Wang H."/>
            <person name="Wang A."/>
            <person name="Jiang F."/>
            <person name="Liu H."/>
            <person name="Zhao H."/>
            <person name="Xu D."/>
            <person name="Zhang Y."/>
        </authorList>
    </citation>
    <scope>NUCLEOTIDE SEQUENCE [LARGE SCALE GENOMIC DNA]</scope>
    <source>
        <strain evidence="2">cv. Punajuju</strain>
        <tissue evidence="1">Leaves</tissue>
    </source>
</reference>
<name>A0ACB8ZM65_CICIN</name>
<protein>
    <submittedName>
        <fullName evidence="1">Uncharacterized protein</fullName>
    </submittedName>
</protein>
<evidence type="ECO:0000313" key="2">
    <source>
        <dbReference type="Proteomes" id="UP001055811"/>
    </source>
</evidence>
<reference evidence="2" key="1">
    <citation type="journal article" date="2022" name="Mol. Ecol. Resour.">
        <title>The genomes of chicory, endive, great burdock and yacon provide insights into Asteraceae palaeo-polyploidization history and plant inulin production.</title>
        <authorList>
            <person name="Fan W."/>
            <person name="Wang S."/>
            <person name="Wang H."/>
            <person name="Wang A."/>
            <person name="Jiang F."/>
            <person name="Liu H."/>
            <person name="Zhao H."/>
            <person name="Xu D."/>
            <person name="Zhang Y."/>
        </authorList>
    </citation>
    <scope>NUCLEOTIDE SEQUENCE [LARGE SCALE GENOMIC DNA]</scope>
    <source>
        <strain evidence="2">cv. Punajuju</strain>
    </source>
</reference>
<gene>
    <name evidence="1" type="ORF">L2E82_42804</name>
</gene>